<name>A0A194Q9R6_PAPXU</name>
<dbReference type="SUPFAM" id="SSF56968">
    <property type="entry name" value="Lipovitellin-phosvitin complex, beta-sheet shell regions"/>
    <property type="match status" value="1"/>
</dbReference>
<feature type="chain" id="PRO_5008264154" evidence="1">
    <location>
        <begin position="18"/>
        <end position="143"/>
    </location>
</feature>
<keyword evidence="3" id="KW-1185">Reference proteome</keyword>
<evidence type="ECO:0000256" key="1">
    <source>
        <dbReference type="SAM" id="SignalP"/>
    </source>
</evidence>
<dbReference type="AlphaFoldDB" id="A0A194Q9R6"/>
<reference evidence="2 3" key="1">
    <citation type="journal article" date="2015" name="Nat. Commun.">
        <title>Outbred genome sequencing and CRISPR/Cas9 gene editing in butterflies.</title>
        <authorList>
            <person name="Li X."/>
            <person name="Fan D."/>
            <person name="Zhang W."/>
            <person name="Liu G."/>
            <person name="Zhang L."/>
            <person name="Zhao L."/>
            <person name="Fang X."/>
            <person name="Chen L."/>
            <person name="Dong Y."/>
            <person name="Chen Y."/>
            <person name="Ding Y."/>
            <person name="Zhao R."/>
            <person name="Feng M."/>
            <person name="Zhu Y."/>
            <person name="Feng Y."/>
            <person name="Jiang X."/>
            <person name="Zhu D."/>
            <person name="Xiang H."/>
            <person name="Feng X."/>
            <person name="Li S."/>
            <person name="Wang J."/>
            <person name="Zhang G."/>
            <person name="Kronforst M.R."/>
            <person name="Wang W."/>
        </authorList>
    </citation>
    <scope>NUCLEOTIDE SEQUENCE [LARGE SCALE GENOMIC DNA]</scope>
    <source>
        <strain evidence="2">Ya'a_city_454_Px</strain>
        <tissue evidence="2">Whole body</tissue>
    </source>
</reference>
<accession>A0A194Q9R6</accession>
<dbReference type="GO" id="GO:0005319">
    <property type="term" value="F:lipid transporter activity"/>
    <property type="evidence" value="ECO:0007669"/>
    <property type="project" value="InterPro"/>
</dbReference>
<gene>
    <name evidence="2" type="ORF">RR46_08054</name>
</gene>
<keyword evidence="1" id="KW-0732">Signal</keyword>
<sequence length="143" mass="16140">MIFRYLILALGLTAASAGGLQALFPQLNRQYCFTLKTNSSSGILAPREGNSFWTLEGRLLVTVYDNYTKARFKLEDLKTNGLISAIYVGSEPVWATNMKRALAINFQMKKESGTYGNYEVQNGWIAMKLDKGIEHSLEEHMDY</sequence>
<dbReference type="EMBL" id="KQ459249">
    <property type="protein sequence ID" value="KPJ02257.1"/>
    <property type="molecule type" value="Genomic_DNA"/>
</dbReference>
<dbReference type="Proteomes" id="UP000053268">
    <property type="component" value="Unassembled WGS sequence"/>
</dbReference>
<proteinExistence type="predicted"/>
<protein>
    <submittedName>
        <fullName evidence="2">Uncharacterized protein</fullName>
    </submittedName>
</protein>
<organism evidence="2 3">
    <name type="scientific">Papilio xuthus</name>
    <name type="common">Asian swallowtail butterfly</name>
    <dbReference type="NCBI Taxonomy" id="66420"/>
    <lineage>
        <taxon>Eukaryota</taxon>
        <taxon>Metazoa</taxon>
        <taxon>Ecdysozoa</taxon>
        <taxon>Arthropoda</taxon>
        <taxon>Hexapoda</taxon>
        <taxon>Insecta</taxon>
        <taxon>Pterygota</taxon>
        <taxon>Neoptera</taxon>
        <taxon>Endopterygota</taxon>
        <taxon>Lepidoptera</taxon>
        <taxon>Glossata</taxon>
        <taxon>Ditrysia</taxon>
        <taxon>Papilionoidea</taxon>
        <taxon>Papilionidae</taxon>
        <taxon>Papilioninae</taxon>
        <taxon>Papilio</taxon>
    </lineage>
</organism>
<evidence type="ECO:0000313" key="3">
    <source>
        <dbReference type="Proteomes" id="UP000053268"/>
    </source>
</evidence>
<dbReference type="InterPro" id="IPR015819">
    <property type="entry name" value="Lipid_transp_b-sht_shell"/>
</dbReference>
<feature type="signal peptide" evidence="1">
    <location>
        <begin position="1"/>
        <end position="17"/>
    </location>
</feature>
<evidence type="ECO:0000313" key="2">
    <source>
        <dbReference type="EMBL" id="KPJ02257.1"/>
    </source>
</evidence>